<reference evidence="2 3" key="1">
    <citation type="journal article" date="2016" name="Nat. Commun.">
        <title>Thousands of microbial genomes shed light on interconnected biogeochemical processes in an aquifer system.</title>
        <authorList>
            <person name="Anantharaman K."/>
            <person name="Brown C.T."/>
            <person name="Hug L.A."/>
            <person name="Sharon I."/>
            <person name="Castelle C.J."/>
            <person name="Probst A.J."/>
            <person name="Thomas B.C."/>
            <person name="Singh A."/>
            <person name="Wilkins M.J."/>
            <person name="Karaoz U."/>
            <person name="Brodie E.L."/>
            <person name="Williams K.H."/>
            <person name="Hubbard S.S."/>
            <person name="Banfield J.F."/>
        </authorList>
    </citation>
    <scope>NUCLEOTIDE SEQUENCE [LARGE SCALE GENOMIC DNA]</scope>
</reference>
<dbReference type="InterPro" id="IPR048846">
    <property type="entry name" value="PaaX-like_central"/>
</dbReference>
<gene>
    <name evidence="2" type="ORF">A2814_02265</name>
</gene>
<dbReference type="Pfam" id="PF20803">
    <property type="entry name" value="PaaX_M"/>
    <property type="match status" value="1"/>
</dbReference>
<dbReference type="EMBL" id="MFTI01000007">
    <property type="protein sequence ID" value="OGI61058.1"/>
    <property type="molecule type" value="Genomic_DNA"/>
</dbReference>
<name>A0A1F6UUR3_9BACT</name>
<evidence type="ECO:0000313" key="3">
    <source>
        <dbReference type="Proteomes" id="UP000177869"/>
    </source>
</evidence>
<accession>A0A1F6UUR3</accession>
<sequence length="159" mass="18906">MSLVEEILKELWNPSIRSKGGRVNLFGIPKFKKRSFGSMRTTVYRLHEKNLIEKQDGRWYLTPAGRRYTTKKLNSLQQFFSSSQKDNVRNLMVMFDVPEPKKAEREWLRWHLKKFNFIMIQKSVWVGPFPLPKDFLDYTKKIGLGEAIKTFKLAKSYKK</sequence>
<dbReference type="AlphaFoldDB" id="A0A1F6UUR3"/>
<proteinExistence type="predicted"/>
<protein>
    <recommendedName>
        <fullName evidence="1">Transcriptional repressor PaaX-like central Cas2-like domain-containing protein</fullName>
    </recommendedName>
</protein>
<comment type="caution">
    <text evidence="2">The sequence shown here is derived from an EMBL/GenBank/DDBJ whole genome shotgun (WGS) entry which is preliminary data.</text>
</comment>
<dbReference type="Proteomes" id="UP000177869">
    <property type="component" value="Unassembled WGS sequence"/>
</dbReference>
<dbReference type="STRING" id="1801732.A2814_02265"/>
<evidence type="ECO:0000259" key="1">
    <source>
        <dbReference type="Pfam" id="PF20803"/>
    </source>
</evidence>
<organism evidence="2 3">
    <name type="scientific">Candidatus Nomurabacteria bacterium RIFCSPHIGHO2_01_FULL_38_19</name>
    <dbReference type="NCBI Taxonomy" id="1801732"/>
    <lineage>
        <taxon>Bacteria</taxon>
        <taxon>Candidatus Nomuraibacteriota</taxon>
    </lineage>
</organism>
<feature type="domain" description="Transcriptional repressor PaaX-like central Cas2-like" evidence="1">
    <location>
        <begin position="92"/>
        <end position="153"/>
    </location>
</feature>
<evidence type="ECO:0000313" key="2">
    <source>
        <dbReference type="EMBL" id="OGI61058.1"/>
    </source>
</evidence>
<dbReference type="Gene3D" id="3.30.70.2650">
    <property type="match status" value="1"/>
</dbReference>